<evidence type="ECO:0000313" key="4">
    <source>
        <dbReference type="Proteomes" id="UP000198748"/>
    </source>
</evidence>
<organism evidence="3 4">
    <name type="scientific">Dyadobacter soli</name>
    <dbReference type="NCBI Taxonomy" id="659014"/>
    <lineage>
        <taxon>Bacteria</taxon>
        <taxon>Pseudomonadati</taxon>
        <taxon>Bacteroidota</taxon>
        <taxon>Cytophagia</taxon>
        <taxon>Cytophagales</taxon>
        <taxon>Spirosomataceae</taxon>
        <taxon>Dyadobacter</taxon>
    </lineage>
</organism>
<dbReference type="Gene3D" id="3.40.50.1110">
    <property type="entry name" value="SGNH hydrolase"/>
    <property type="match status" value="1"/>
</dbReference>
<sequence>MKGRKLLIISLALNAFLIVSFLVFGYIYRDKIAQRFVRIKGNPTIVMYGNSITAQGKWVELLGRTDVMNNALPGQATYHFLQLIQSHVIDLHPKVCFIKGGINDITLGVRQDSIQSHFKTMLEMLMRNRITPVVTLTVYERNDPSSKKEVDALNAFLVSFCTQNNITCIDLNRYISDSTGLRAEYAVDKTHLNTKAYEIWAREVSGVLKEKGI</sequence>
<gene>
    <name evidence="3" type="ORF">SAMN04487996_109220</name>
</gene>
<reference evidence="4" key="1">
    <citation type="submission" date="2016-10" db="EMBL/GenBank/DDBJ databases">
        <authorList>
            <person name="Varghese N."/>
            <person name="Submissions S."/>
        </authorList>
    </citation>
    <scope>NUCLEOTIDE SEQUENCE [LARGE SCALE GENOMIC DNA]</scope>
    <source>
        <strain evidence="4">DSM 25329</strain>
    </source>
</reference>
<keyword evidence="1" id="KW-0812">Transmembrane</keyword>
<dbReference type="OrthoDB" id="9790057at2"/>
<keyword evidence="4" id="KW-1185">Reference proteome</keyword>
<keyword evidence="1" id="KW-1133">Transmembrane helix</keyword>
<accession>A0A1G7JA79</accession>
<proteinExistence type="predicted"/>
<dbReference type="AlphaFoldDB" id="A0A1G7JA79"/>
<keyword evidence="1" id="KW-0472">Membrane</keyword>
<evidence type="ECO:0000313" key="3">
    <source>
        <dbReference type="EMBL" id="SDF21399.1"/>
    </source>
</evidence>
<evidence type="ECO:0000256" key="1">
    <source>
        <dbReference type="SAM" id="Phobius"/>
    </source>
</evidence>
<feature type="domain" description="SGNH hydrolase-type esterase" evidence="2">
    <location>
        <begin position="49"/>
        <end position="199"/>
    </location>
</feature>
<dbReference type="InterPro" id="IPR013830">
    <property type="entry name" value="SGNH_hydro"/>
</dbReference>
<dbReference type="PANTHER" id="PTHR30383">
    <property type="entry name" value="THIOESTERASE 1/PROTEASE 1/LYSOPHOSPHOLIPASE L1"/>
    <property type="match status" value="1"/>
</dbReference>
<feature type="transmembrane region" description="Helical" evidence="1">
    <location>
        <begin position="6"/>
        <end position="28"/>
    </location>
</feature>
<dbReference type="SUPFAM" id="SSF52266">
    <property type="entry name" value="SGNH hydrolase"/>
    <property type="match status" value="1"/>
</dbReference>
<dbReference type="GO" id="GO:0004622">
    <property type="term" value="F:phosphatidylcholine lysophospholipase activity"/>
    <property type="evidence" value="ECO:0007669"/>
    <property type="project" value="TreeGrafter"/>
</dbReference>
<dbReference type="Proteomes" id="UP000198748">
    <property type="component" value="Unassembled WGS sequence"/>
</dbReference>
<dbReference type="EMBL" id="FNAN01000009">
    <property type="protein sequence ID" value="SDF21399.1"/>
    <property type="molecule type" value="Genomic_DNA"/>
</dbReference>
<dbReference type="InterPro" id="IPR051532">
    <property type="entry name" value="Ester_Hydrolysis_Enzymes"/>
</dbReference>
<dbReference type="STRING" id="659014.SAMN04487996_109220"/>
<dbReference type="InterPro" id="IPR036514">
    <property type="entry name" value="SGNH_hydro_sf"/>
</dbReference>
<name>A0A1G7JA79_9BACT</name>
<dbReference type="Pfam" id="PF13472">
    <property type="entry name" value="Lipase_GDSL_2"/>
    <property type="match status" value="1"/>
</dbReference>
<evidence type="ECO:0000259" key="2">
    <source>
        <dbReference type="Pfam" id="PF13472"/>
    </source>
</evidence>
<dbReference type="PANTHER" id="PTHR30383:SF5">
    <property type="entry name" value="SGNH HYDROLASE-TYPE ESTERASE DOMAIN-CONTAINING PROTEIN"/>
    <property type="match status" value="1"/>
</dbReference>
<protein>
    <submittedName>
        <fullName evidence="3">Lysophospholipase L1</fullName>
    </submittedName>
</protein>
<dbReference type="RefSeq" id="WP_090152111.1">
    <property type="nucleotide sequence ID" value="NZ_FNAN01000009.1"/>
</dbReference>